<keyword evidence="3" id="KW-0732">Signal</keyword>
<feature type="compositionally biased region" description="Polar residues" evidence="2">
    <location>
        <begin position="328"/>
        <end position="358"/>
    </location>
</feature>
<reference evidence="5" key="1">
    <citation type="submission" date="2016-11" db="UniProtKB">
        <authorList>
            <consortium name="WormBaseParasite"/>
        </authorList>
    </citation>
    <scope>IDENTIFICATION</scope>
</reference>
<dbReference type="Proteomes" id="UP000095280">
    <property type="component" value="Unplaced"/>
</dbReference>
<feature type="compositionally biased region" description="Low complexity" evidence="2">
    <location>
        <begin position="419"/>
        <end position="460"/>
    </location>
</feature>
<feature type="compositionally biased region" description="Gly residues" evidence="2">
    <location>
        <begin position="66"/>
        <end position="75"/>
    </location>
</feature>
<keyword evidence="1" id="KW-0175">Coiled coil</keyword>
<feature type="compositionally biased region" description="Low complexity" evidence="2">
    <location>
        <begin position="607"/>
        <end position="645"/>
    </location>
</feature>
<evidence type="ECO:0000256" key="3">
    <source>
        <dbReference type="SAM" id="SignalP"/>
    </source>
</evidence>
<dbReference type="AlphaFoldDB" id="A0A1I8IHQ0"/>
<feature type="chain" id="PRO_5009320961" evidence="3">
    <location>
        <begin position="19"/>
        <end position="1030"/>
    </location>
</feature>
<keyword evidence="4" id="KW-1185">Reference proteome</keyword>
<feature type="signal peptide" evidence="3">
    <location>
        <begin position="1"/>
        <end position="18"/>
    </location>
</feature>
<name>A0A1I8IHQ0_9PLAT</name>
<feature type="compositionally biased region" description="Polar residues" evidence="2">
    <location>
        <begin position="369"/>
        <end position="378"/>
    </location>
</feature>
<proteinExistence type="predicted"/>
<organism evidence="4 5">
    <name type="scientific">Macrostomum lignano</name>
    <dbReference type="NCBI Taxonomy" id="282301"/>
    <lineage>
        <taxon>Eukaryota</taxon>
        <taxon>Metazoa</taxon>
        <taxon>Spiralia</taxon>
        <taxon>Lophotrochozoa</taxon>
        <taxon>Platyhelminthes</taxon>
        <taxon>Rhabditophora</taxon>
        <taxon>Macrostomorpha</taxon>
        <taxon>Macrostomida</taxon>
        <taxon>Macrostomidae</taxon>
        <taxon>Macrostomum</taxon>
    </lineage>
</organism>
<feature type="compositionally biased region" description="Polar residues" evidence="2">
    <location>
        <begin position="477"/>
        <end position="491"/>
    </location>
</feature>
<feature type="compositionally biased region" description="Polar residues" evidence="2">
    <location>
        <begin position="135"/>
        <end position="148"/>
    </location>
</feature>
<feature type="compositionally biased region" description="Low complexity" evidence="2">
    <location>
        <begin position="359"/>
        <end position="368"/>
    </location>
</feature>
<evidence type="ECO:0000256" key="2">
    <source>
        <dbReference type="SAM" id="MobiDB-lite"/>
    </source>
</evidence>
<feature type="coiled-coil region" evidence="1">
    <location>
        <begin position="855"/>
        <end position="889"/>
    </location>
</feature>
<evidence type="ECO:0000256" key="1">
    <source>
        <dbReference type="SAM" id="Coils"/>
    </source>
</evidence>
<accession>A0A1I8IHQ0</accession>
<dbReference type="WBParaSite" id="maker-uti_cns_0012599-snap-gene-0.3-mRNA-1">
    <property type="protein sequence ID" value="maker-uti_cns_0012599-snap-gene-0.3-mRNA-1"/>
    <property type="gene ID" value="maker-uti_cns_0012599-snap-gene-0.3"/>
</dbReference>
<sequence>PPPLMLWLLRLIAGGCKMKQQQQQKKQHGRQQQRQRRMRAGGPNRCRRPLKPLCKDAPTLQRHQQVGGGGAGGHPGEMQLADSASHAADCQRPPGRRRWKRLAAEAAEARVLSRQKGCQQTRGQVEHQRPASPANLRTSATSKSTGSPWRQEVQQELPVLQQGAAAQLGQPATQADRIEYLVREVVARAPSPCSISLRQLESNRHRSLFLCTSSRHWSLRDSVNSSENGAQVAQEVAPRVKGLAKKPQISSFNSVTKHRLYNLQMDSCRLSVPGSRQEGGRNRARKQTFTLDPPEPPTDEDFKAIVAEQSSAGEWQRGCGIAGEQPIPESNTRNQSSPPSNAQISEPELNGQTVTQQLPDDPSSSDSPAVTNGNQKCSSPDREPAIQADGTGAAADQQAEKPEPAQSAAVAATSKVSGRTASTSSAVKAVAEAKKAAAATAPRRPSAVAATSAASRRPSAAGGGKNQTGAAPAAQAKSRTTTSLASKSTTGARAPPPVKSAASSASSAGRAGPAAKAASAAKTTLTTAGGAAAAKAAKTGAAPTAAAKTKSTASAAAAQQRKPSTAASNVAARGRPSHPAAASTAGRSAAAATSSGGSGRSSPLRPAAAQQQLQQLQQQQQEQQQQLEQKQQQLEQLEQQQAEQRQQLEEKQQQLEQLEQQRQELLAAQQELEGSLAKERLERAAEVEEMQREAGRLGDSLVSSGRRLEAVGAEASRMGLGLQAVTIAMATQLEQSESRELRLLERLASIREQLAETSDQLTLMQAANTQLELEAEQLRERAQSEALAASAALAAAEADAAAIREAAAQAADAAEAAVAAASEEAERRLSAAHRGELDKIRESHERQATAPANSNFQLESLRKEHEAAIEKKEAQFRRELETLEEQDSRHLLELERHHEARISDMSRRFEEMKASLSEKLVVMQSECNELRSRERWREDAIEREAAIKLQLLTLTNSAAGRQNRQDSLEDAEDSGSRDAVRMATVAISAYKDLPDEIDSLKTVLELKQREIADLRSEKAELQEKLGSLAD</sequence>
<feature type="region of interest" description="Disordered" evidence="2">
    <location>
        <begin position="270"/>
        <end position="646"/>
    </location>
</feature>
<feature type="region of interest" description="Disordered" evidence="2">
    <location>
        <begin position="111"/>
        <end position="151"/>
    </location>
</feature>
<protein>
    <submittedName>
        <fullName evidence="5">Microtubule associated tumor suppressor candidate 2</fullName>
    </submittedName>
</protein>
<evidence type="ECO:0000313" key="5">
    <source>
        <dbReference type="WBParaSite" id="maker-uti_cns_0012599-snap-gene-0.3-mRNA-1"/>
    </source>
</evidence>
<feature type="compositionally biased region" description="Low complexity" evidence="2">
    <location>
        <begin position="499"/>
        <end position="558"/>
    </location>
</feature>
<feature type="region of interest" description="Disordered" evidence="2">
    <location>
        <begin position="20"/>
        <end position="95"/>
    </location>
</feature>
<feature type="compositionally biased region" description="Basic residues" evidence="2">
    <location>
        <begin position="25"/>
        <end position="50"/>
    </location>
</feature>
<feature type="compositionally biased region" description="Low complexity" evidence="2">
    <location>
        <begin position="385"/>
        <end position="397"/>
    </location>
</feature>
<feature type="coiled-coil region" evidence="1">
    <location>
        <begin position="997"/>
        <end position="1024"/>
    </location>
</feature>
<feature type="coiled-coil region" evidence="1">
    <location>
        <begin position="733"/>
        <end position="824"/>
    </location>
</feature>
<feature type="compositionally biased region" description="Low complexity" evidence="2">
    <location>
        <begin position="580"/>
        <end position="595"/>
    </location>
</feature>
<evidence type="ECO:0000313" key="4">
    <source>
        <dbReference type="Proteomes" id="UP000095280"/>
    </source>
</evidence>